<evidence type="ECO:0000256" key="8">
    <source>
        <dbReference type="ARBA" id="ARBA00022824"/>
    </source>
</evidence>
<keyword evidence="7" id="KW-0519">Myristate</keyword>
<keyword evidence="14" id="KW-0449">Lipoprotein</keyword>
<protein>
    <recommendedName>
        <fullName evidence="16">Serine incorporator 1</fullName>
    </recommendedName>
    <alternativeName>
        <fullName evidence="17">Tumor differentially expressed protein 2</fullName>
    </alternativeName>
</protein>
<evidence type="ECO:0000256" key="10">
    <source>
        <dbReference type="ARBA" id="ARBA00023098"/>
    </source>
</evidence>
<keyword evidence="9 18" id="KW-1133">Transmembrane helix</keyword>
<evidence type="ECO:0000256" key="7">
    <source>
        <dbReference type="ARBA" id="ARBA00022707"/>
    </source>
</evidence>
<dbReference type="EMBL" id="JASSZA010000004">
    <property type="protein sequence ID" value="KAK2114276.1"/>
    <property type="molecule type" value="Genomic_DNA"/>
</dbReference>
<evidence type="ECO:0000313" key="19">
    <source>
        <dbReference type="EMBL" id="KAK2114276.1"/>
    </source>
</evidence>
<evidence type="ECO:0000256" key="16">
    <source>
        <dbReference type="ARBA" id="ARBA00040945"/>
    </source>
</evidence>
<comment type="subunit">
    <text evidence="3">Interacts with SPTLC1.</text>
</comment>
<keyword evidence="20" id="KW-1185">Reference proteome</keyword>
<organism evidence="19 20">
    <name type="scientific">Saguinus oedipus</name>
    <name type="common">Cotton-top tamarin</name>
    <name type="synonym">Oedipomidas oedipus</name>
    <dbReference type="NCBI Taxonomy" id="9490"/>
    <lineage>
        <taxon>Eukaryota</taxon>
        <taxon>Metazoa</taxon>
        <taxon>Chordata</taxon>
        <taxon>Craniata</taxon>
        <taxon>Vertebrata</taxon>
        <taxon>Euteleostomi</taxon>
        <taxon>Mammalia</taxon>
        <taxon>Eutheria</taxon>
        <taxon>Euarchontoglires</taxon>
        <taxon>Primates</taxon>
        <taxon>Haplorrhini</taxon>
        <taxon>Platyrrhini</taxon>
        <taxon>Cebidae</taxon>
        <taxon>Callitrichinae</taxon>
        <taxon>Saguinus</taxon>
    </lineage>
</organism>
<name>A0ABQ9VYS2_SAGOE</name>
<evidence type="ECO:0000256" key="2">
    <source>
        <dbReference type="ARBA" id="ARBA00006665"/>
    </source>
</evidence>
<evidence type="ECO:0000256" key="9">
    <source>
        <dbReference type="ARBA" id="ARBA00022989"/>
    </source>
</evidence>
<reference evidence="19 20" key="1">
    <citation type="submission" date="2023-05" db="EMBL/GenBank/DDBJ databases">
        <title>B98-5 Cell Line De Novo Hybrid Assembly: An Optical Mapping Approach.</title>
        <authorList>
            <person name="Kananen K."/>
            <person name="Auerbach J.A."/>
            <person name="Kautto E."/>
            <person name="Blachly J.S."/>
        </authorList>
    </citation>
    <scope>NUCLEOTIDE SEQUENCE [LARGE SCALE GENOMIC DNA]</scope>
    <source>
        <strain evidence="19">B95-8</strain>
        <tissue evidence="19">Cell line</tissue>
    </source>
</reference>
<evidence type="ECO:0000256" key="18">
    <source>
        <dbReference type="SAM" id="Phobius"/>
    </source>
</evidence>
<dbReference type="InterPro" id="IPR005016">
    <property type="entry name" value="TDE1/TMS"/>
</dbReference>
<evidence type="ECO:0000256" key="1">
    <source>
        <dbReference type="ARBA" id="ARBA00004477"/>
    </source>
</evidence>
<keyword evidence="8" id="KW-0256">Endoplasmic reticulum</keyword>
<keyword evidence="5" id="KW-0597">Phosphoprotein</keyword>
<keyword evidence="10" id="KW-0443">Lipid metabolism</keyword>
<evidence type="ECO:0000256" key="6">
    <source>
        <dbReference type="ARBA" id="ARBA00022692"/>
    </source>
</evidence>
<keyword evidence="13" id="KW-1208">Phospholipid metabolism</keyword>
<feature type="transmembrane region" description="Helical" evidence="18">
    <location>
        <begin position="103"/>
        <end position="122"/>
    </location>
</feature>
<evidence type="ECO:0000256" key="12">
    <source>
        <dbReference type="ARBA" id="ARBA00023209"/>
    </source>
</evidence>
<evidence type="ECO:0000256" key="13">
    <source>
        <dbReference type="ARBA" id="ARBA00023264"/>
    </source>
</evidence>
<proteinExistence type="inferred from homology"/>
<comment type="subcellular location">
    <subcellularLocation>
        <location evidence="1">Endoplasmic reticulum membrane</location>
        <topology evidence="1">Multi-pass membrane protein</topology>
    </subcellularLocation>
</comment>
<evidence type="ECO:0000313" key="20">
    <source>
        <dbReference type="Proteomes" id="UP001266305"/>
    </source>
</evidence>
<dbReference type="PANTHER" id="PTHR10383:SF15">
    <property type="entry name" value="SERINE INCORPORATOR 1"/>
    <property type="match status" value="1"/>
</dbReference>
<keyword evidence="11 18" id="KW-0472">Membrane</keyword>
<dbReference type="Pfam" id="PF03348">
    <property type="entry name" value="Serinc"/>
    <property type="match status" value="1"/>
</dbReference>
<comment type="function">
    <text evidence="15">Enhances the incorporation of serine into phosphatidylserine and sphingolipids.</text>
</comment>
<evidence type="ECO:0000256" key="11">
    <source>
        <dbReference type="ARBA" id="ARBA00023136"/>
    </source>
</evidence>
<evidence type="ECO:0000256" key="17">
    <source>
        <dbReference type="ARBA" id="ARBA00041691"/>
    </source>
</evidence>
<keyword evidence="4" id="KW-0444">Lipid biosynthesis</keyword>
<evidence type="ECO:0000256" key="5">
    <source>
        <dbReference type="ARBA" id="ARBA00022553"/>
    </source>
</evidence>
<evidence type="ECO:0000256" key="3">
    <source>
        <dbReference type="ARBA" id="ARBA00011492"/>
    </source>
</evidence>
<gene>
    <name evidence="19" type="primary">SERINC1_1</name>
    <name evidence="19" type="ORF">P7K49_008542</name>
</gene>
<accession>A0ABQ9VYS2</accession>
<dbReference type="Proteomes" id="UP001266305">
    <property type="component" value="Unassembled WGS sequence"/>
</dbReference>
<comment type="caution">
    <text evidence="19">The sequence shown here is derived from an EMBL/GenBank/DDBJ whole genome shotgun (WGS) entry which is preliminary data.</text>
</comment>
<evidence type="ECO:0000256" key="15">
    <source>
        <dbReference type="ARBA" id="ARBA00037552"/>
    </source>
</evidence>
<sequence length="128" mass="14719">MKSSSLIIRTSNNSQVNKLTLTSDESTLIEDGGARSDGSLEDGDDVHRAIDNERDGVTYSYSFFHFMLFLASLYIMMTLTNWYRYEPSREMKSQWTAVWVKISSSWIGIVLYVWTLVAPLVLTNRDFD</sequence>
<keyword evidence="6 18" id="KW-0812">Transmembrane</keyword>
<keyword evidence="12" id="KW-0594">Phospholipid biosynthesis</keyword>
<dbReference type="PANTHER" id="PTHR10383">
    <property type="entry name" value="SERINE INCORPORATOR"/>
    <property type="match status" value="1"/>
</dbReference>
<comment type="similarity">
    <text evidence="2">Belongs to the TDE1 family.</text>
</comment>
<evidence type="ECO:0000256" key="14">
    <source>
        <dbReference type="ARBA" id="ARBA00023288"/>
    </source>
</evidence>
<feature type="transmembrane region" description="Helical" evidence="18">
    <location>
        <begin position="63"/>
        <end position="83"/>
    </location>
</feature>
<evidence type="ECO:0000256" key="4">
    <source>
        <dbReference type="ARBA" id="ARBA00022516"/>
    </source>
</evidence>